<evidence type="ECO:0000313" key="7">
    <source>
        <dbReference type="EMBL" id="NHB78599.1"/>
    </source>
</evidence>
<dbReference type="PANTHER" id="PTHR10948">
    <property type="entry name" value="TRANSPOSASE"/>
    <property type="match status" value="1"/>
</dbReference>
<evidence type="ECO:0000256" key="2">
    <source>
        <dbReference type="ARBA" id="ARBA00006363"/>
    </source>
</evidence>
<dbReference type="Gene3D" id="3.30.420.10">
    <property type="entry name" value="Ribonuclease H-like superfamily/Ribonuclease H"/>
    <property type="match status" value="1"/>
</dbReference>
<dbReference type="NCBIfam" id="NF033563">
    <property type="entry name" value="transpos_IS30"/>
    <property type="match status" value="1"/>
</dbReference>
<dbReference type="InterPro" id="IPR025246">
    <property type="entry name" value="IS30-like_HTH"/>
</dbReference>
<dbReference type="Gene3D" id="1.10.10.60">
    <property type="entry name" value="Homeodomain-like"/>
    <property type="match status" value="1"/>
</dbReference>
<dbReference type="InterPro" id="IPR001584">
    <property type="entry name" value="Integrase_cat-core"/>
</dbReference>
<dbReference type="Pfam" id="PF00665">
    <property type="entry name" value="rve"/>
    <property type="match status" value="1"/>
</dbReference>
<name>A0ABX0GCN8_9RHOB</name>
<evidence type="ECO:0000256" key="1">
    <source>
        <dbReference type="ARBA" id="ARBA00002190"/>
    </source>
</evidence>
<dbReference type="Pfam" id="PF13936">
    <property type="entry name" value="HTH_38"/>
    <property type="match status" value="1"/>
</dbReference>
<evidence type="ECO:0000256" key="4">
    <source>
        <dbReference type="ARBA" id="ARBA00023125"/>
    </source>
</evidence>
<dbReference type="Proteomes" id="UP001515660">
    <property type="component" value="Unassembled WGS sequence"/>
</dbReference>
<reference evidence="7 8" key="1">
    <citation type="journal article" date="2022" name="Microorganisms">
        <title>Genome Sequence and Characterization of a Xanthorhodopsin-Containing, Aerobic Anoxygenic Phototrophic Rhodobacter Species, Isolated from Mesophilic Conditions at Yellowstone National Park.</title>
        <authorList>
            <person name="Kyndt J.A."/>
            <person name="Robertson S."/>
            <person name="Shoffstall I.B."/>
            <person name="Ramaley R.F."/>
            <person name="Meyer T.E."/>
        </authorList>
    </citation>
    <scope>NUCLEOTIDE SEQUENCE [LARGE SCALE GENOMIC DNA]</scope>
    <source>
        <strain evidence="7 8">M37P</strain>
    </source>
</reference>
<dbReference type="RefSeq" id="WP_166404595.1">
    <property type="nucleotide sequence ID" value="NZ_JAANHS010000048.1"/>
</dbReference>
<dbReference type="PANTHER" id="PTHR10948:SF23">
    <property type="entry name" value="TRANSPOSASE INSI FOR INSERTION SEQUENCE ELEMENT IS30A-RELATED"/>
    <property type="match status" value="1"/>
</dbReference>
<evidence type="ECO:0000259" key="6">
    <source>
        <dbReference type="PROSITE" id="PS50994"/>
    </source>
</evidence>
<sequence length="351" mass="39388">MDRRGLHLDGAERAVIFAEHRRGTSQREIARLLGRSASTICRELGRGRVAAGTAVGAGSGYCPQAGQRAYARRRLRCRPRRKLRPGGALWRFVWHHLVTFRWSPEQIAATLRSMHPDDPRARVSHETIYAMIYAQPRGGLKAALVEALRQGKHRRGRGRGIGRRPGGGSAIVPETLRILHRPEEVDARLVPGHWEGDLLKGASNRSCVGTLVERKTRFVTLAKMEGNGAAAVLEGFTRQMKHLPAFLRRSLTYDRGSEMACHPELARRLKIDIWFCDPHSPWQRGSNENTNGLLRQFLPKGADLRQFSQRDLDHIAKLMNNRPRKTLGWKTPAQALAEELEKTPTTVALGT</sequence>
<protein>
    <submittedName>
        <fullName evidence="7">IS30 family transposase</fullName>
    </submittedName>
</protein>
<dbReference type="InterPro" id="IPR012337">
    <property type="entry name" value="RNaseH-like_sf"/>
</dbReference>
<keyword evidence="3" id="KW-0815">Transposition</keyword>
<comment type="similarity">
    <text evidence="2">Belongs to the transposase IS30 family.</text>
</comment>
<dbReference type="PROSITE" id="PS50994">
    <property type="entry name" value="INTEGRASE"/>
    <property type="match status" value="1"/>
</dbReference>
<keyword evidence="5" id="KW-0233">DNA recombination</keyword>
<dbReference type="PROSITE" id="PS01043">
    <property type="entry name" value="TRANSPOSASE_IS30"/>
    <property type="match status" value="1"/>
</dbReference>
<dbReference type="InterPro" id="IPR036397">
    <property type="entry name" value="RNaseH_sf"/>
</dbReference>
<evidence type="ECO:0000256" key="5">
    <source>
        <dbReference type="ARBA" id="ARBA00023172"/>
    </source>
</evidence>
<evidence type="ECO:0000313" key="8">
    <source>
        <dbReference type="Proteomes" id="UP001515660"/>
    </source>
</evidence>
<dbReference type="InterPro" id="IPR001598">
    <property type="entry name" value="Transposase_IS30_CS"/>
</dbReference>
<dbReference type="InterPro" id="IPR053392">
    <property type="entry name" value="Transposase_IS30-like"/>
</dbReference>
<proteinExistence type="inferred from homology"/>
<accession>A0ABX0GCN8</accession>
<dbReference type="InterPro" id="IPR051917">
    <property type="entry name" value="Transposase-Integrase"/>
</dbReference>
<keyword evidence="4" id="KW-0238">DNA-binding</keyword>
<dbReference type="EMBL" id="JAANHS010000048">
    <property type="protein sequence ID" value="NHB78599.1"/>
    <property type="molecule type" value="Genomic_DNA"/>
</dbReference>
<dbReference type="SUPFAM" id="SSF53098">
    <property type="entry name" value="Ribonuclease H-like"/>
    <property type="match status" value="1"/>
</dbReference>
<organism evidence="7 8">
    <name type="scientific">Rhodobacter calidifons</name>
    <dbReference type="NCBI Taxonomy" id="2715277"/>
    <lineage>
        <taxon>Bacteria</taxon>
        <taxon>Pseudomonadati</taxon>
        <taxon>Pseudomonadota</taxon>
        <taxon>Alphaproteobacteria</taxon>
        <taxon>Rhodobacterales</taxon>
        <taxon>Rhodobacter group</taxon>
        <taxon>Rhodobacter</taxon>
    </lineage>
</organism>
<keyword evidence="8" id="KW-1185">Reference proteome</keyword>
<comment type="caution">
    <text evidence="7">The sequence shown here is derived from an EMBL/GenBank/DDBJ whole genome shotgun (WGS) entry which is preliminary data.</text>
</comment>
<feature type="domain" description="Integrase catalytic" evidence="6">
    <location>
        <begin position="187"/>
        <end position="340"/>
    </location>
</feature>
<gene>
    <name evidence="7" type="ORF">G8O29_18140</name>
</gene>
<comment type="function">
    <text evidence="1">Required for the transposition of the insertion element.</text>
</comment>
<evidence type="ECO:0000256" key="3">
    <source>
        <dbReference type="ARBA" id="ARBA00022578"/>
    </source>
</evidence>